<dbReference type="SUPFAM" id="SSF56091">
    <property type="entry name" value="DNA ligase/mRNA capping enzyme, catalytic domain"/>
    <property type="match status" value="1"/>
</dbReference>
<evidence type="ECO:0000256" key="4">
    <source>
        <dbReference type="ARBA" id="ARBA00023204"/>
    </source>
</evidence>
<keyword evidence="1 7" id="KW-0436">Ligase</keyword>
<reference evidence="7 8" key="1">
    <citation type="submission" date="2018-07" db="EMBL/GenBank/DDBJ databases">
        <title>Dyella monticola sp. nov. and Dyella psychrodurans sp. nov. isolated from monsoon evergreen broad-leaved forest soil of Dinghu Mountain, China.</title>
        <authorList>
            <person name="Gao Z."/>
            <person name="Qiu L."/>
        </authorList>
    </citation>
    <scope>NUCLEOTIDE SEQUENCE [LARGE SCALE GENOMIC DNA]</scope>
    <source>
        <strain evidence="7 8">4G-K06</strain>
    </source>
</reference>
<feature type="signal peptide" evidence="5">
    <location>
        <begin position="1"/>
        <end position="33"/>
    </location>
</feature>
<name>A0A370X438_9GAMM</name>
<dbReference type="GO" id="GO:0006281">
    <property type="term" value="P:DNA repair"/>
    <property type="evidence" value="ECO:0007669"/>
    <property type="project" value="UniProtKB-KW"/>
</dbReference>
<gene>
    <name evidence="7" type="ORF">DWU98_07590</name>
</gene>
<keyword evidence="8" id="KW-1185">Reference proteome</keyword>
<keyword evidence="3" id="KW-0227">DNA damage</keyword>
<dbReference type="InterPro" id="IPR029319">
    <property type="entry name" value="DNA_ligase_OB"/>
</dbReference>
<evidence type="ECO:0000313" key="7">
    <source>
        <dbReference type="EMBL" id="RDS82985.1"/>
    </source>
</evidence>
<evidence type="ECO:0000259" key="6">
    <source>
        <dbReference type="Pfam" id="PF14743"/>
    </source>
</evidence>
<dbReference type="CDD" id="cd08041">
    <property type="entry name" value="OBF_kDNA_ligase_like"/>
    <property type="match status" value="1"/>
</dbReference>
<keyword evidence="2" id="KW-0235">DNA replication</keyword>
<dbReference type="CDD" id="cd07896">
    <property type="entry name" value="Adenylation_kDNA_ligase_like"/>
    <property type="match status" value="1"/>
</dbReference>
<evidence type="ECO:0000256" key="3">
    <source>
        <dbReference type="ARBA" id="ARBA00022763"/>
    </source>
</evidence>
<feature type="chain" id="PRO_5016723076" evidence="5">
    <location>
        <begin position="34"/>
        <end position="292"/>
    </location>
</feature>
<comment type="caution">
    <text evidence="7">The sequence shown here is derived from an EMBL/GenBank/DDBJ whole genome shotgun (WGS) entry which is preliminary data.</text>
</comment>
<dbReference type="Proteomes" id="UP000254258">
    <property type="component" value="Unassembled WGS sequence"/>
</dbReference>
<dbReference type="Pfam" id="PF14743">
    <property type="entry name" value="DNA_ligase_OB_2"/>
    <property type="match status" value="1"/>
</dbReference>
<protein>
    <submittedName>
        <fullName evidence="7">DNA ligase</fullName>
    </submittedName>
</protein>
<proteinExistence type="predicted"/>
<dbReference type="NCBIfam" id="NF006592">
    <property type="entry name" value="PRK09125.1"/>
    <property type="match status" value="1"/>
</dbReference>
<keyword evidence="5" id="KW-0732">Signal</keyword>
<evidence type="ECO:0000256" key="2">
    <source>
        <dbReference type="ARBA" id="ARBA00022705"/>
    </source>
</evidence>
<dbReference type="RefSeq" id="WP_115494933.1">
    <property type="nucleotide sequence ID" value="NZ_QRBE01000003.1"/>
</dbReference>
<keyword evidence="4" id="KW-0234">DNA repair</keyword>
<dbReference type="Gene3D" id="2.40.50.140">
    <property type="entry name" value="Nucleic acid-binding proteins"/>
    <property type="match status" value="1"/>
</dbReference>
<evidence type="ECO:0000313" key="8">
    <source>
        <dbReference type="Proteomes" id="UP000254258"/>
    </source>
</evidence>
<dbReference type="EMBL" id="QRBE01000003">
    <property type="protein sequence ID" value="RDS82985.1"/>
    <property type="molecule type" value="Genomic_DNA"/>
</dbReference>
<dbReference type="Gene3D" id="3.30.1490.70">
    <property type="match status" value="1"/>
</dbReference>
<sequence length="292" mass="31853">MCKSTASARALRVLPSLIGVALLGLAVAQPVYAAADPSPVMLANPYHSGVALGDYWVSEKYDGVRGYWDGEHLRTRTGAIIAAPAWFTANWPKTPMDGELWAGRGQFERASGTVRQELADNDAWRHIHYMVFDVPGQPGTFDQRLPALEALVTQLGLPWVQAVAQFKVANEAELKHRLDDVAQGGGEGLALHRGSSLYHAGRTGDLLKFKPFDDAEARVVGHVPGKGKYDGMMGALLVELPDGTRFRIGTGFSDEVRRHPPAVGSMVTFRFQGTTSGGKPRFARFMRVRDQL</sequence>
<evidence type="ECO:0000256" key="1">
    <source>
        <dbReference type="ARBA" id="ARBA00022598"/>
    </source>
</evidence>
<dbReference type="InterPro" id="IPR012340">
    <property type="entry name" value="NA-bd_OB-fold"/>
</dbReference>
<organism evidence="7 8">
    <name type="scientific">Dyella monticola</name>
    <dbReference type="NCBI Taxonomy" id="1927958"/>
    <lineage>
        <taxon>Bacteria</taxon>
        <taxon>Pseudomonadati</taxon>
        <taxon>Pseudomonadota</taxon>
        <taxon>Gammaproteobacteria</taxon>
        <taxon>Lysobacterales</taxon>
        <taxon>Rhodanobacteraceae</taxon>
        <taxon>Dyella</taxon>
    </lineage>
</organism>
<accession>A0A370X438</accession>
<evidence type="ECO:0000256" key="5">
    <source>
        <dbReference type="SAM" id="SignalP"/>
    </source>
</evidence>
<dbReference type="Gene3D" id="3.30.470.30">
    <property type="entry name" value="DNA ligase/mRNA capping enzyme"/>
    <property type="match status" value="1"/>
</dbReference>
<dbReference type="AlphaFoldDB" id="A0A370X438"/>
<dbReference type="GO" id="GO:0006260">
    <property type="term" value="P:DNA replication"/>
    <property type="evidence" value="ECO:0007669"/>
    <property type="project" value="UniProtKB-KW"/>
</dbReference>
<dbReference type="InterPro" id="IPR050326">
    <property type="entry name" value="NAD_dep_DNA_ligaseB"/>
</dbReference>
<dbReference type="PANTHER" id="PTHR47810">
    <property type="entry name" value="DNA LIGASE"/>
    <property type="match status" value="1"/>
</dbReference>
<dbReference type="GO" id="GO:0016874">
    <property type="term" value="F:ligase activity"/>
    <property type="evidence" value="ECO:0007669"/>
    <property type="project" value="UniProtKB-KW"/>
</dbReference>
<dbReference type="PANTHER" id="PTHR47810:SF1">
    <property type="entry name" value="DNA LIGASE B"/>
    <property type="match status" value="1"/>
</dbReference>
<dbReference type="SUPFAM" id="SSF50249">
    <property type="entry name" value="Nucleic acid-binding proteins"/>
    <property type="match status" value="1"/>
</dbReference>
<dbReference type="OrthoDB" id="9782700at2"/>
<feature type="domain" description="DNA ligase OB-like" evidence="6">
    <location>
        <begin position="224"/>
        <end position="289"/>
    </location>
</feature>